<evidence type="ECO:0000313" key="2">
    <source>
        <dbReference type="EMBL" id="EME69116.1"/>
    </source>
</evidence>
<dbReference type="SUPFAM" id="SSF51735">
    <property type="entry name" value="NAD(P)-binding Rossmann-fold domains"/>
    <property type="match status" value="1"/>
</dbReference>
<gene>
    <name evidence="2" type="ORF">H261_14965</name>
</gene>
<evidence type="ECO:0000259" key="1">
    <source>
        <dbReference type="Pfam" id="PF01370"/>
    </source>
</evidence>
<reference evidence="2 3" key="1">
    <citation type="journal article" date="2014" name="Genome Announc.">
        <title>Draft Genome Sequence of Magnetospirillum sp. Strain SO-1, a Freshwater Magnetotactic Bacterium Isolated from the Ol'khovka River, Russia.</title>
        <authorList>
            <person name="Grouzdev D.S."/>
            <person name="Dziuba M.V."/>
            <person name="Sukhacheva M.S."/>
            <person name="Mardanov A.V."/>
            <person name="Beletskiy A.V."/>
            <person name="Kuznetsov B.B."/>
            <person name="Skryabin K.G."/>
        </authorList>
    </citation>
    <scope>NUCLEOTIDE SEQUENCE [LARGE SCALE GENOMIC DNA]</scope>
    <source>
        <strain evidence="2 3">SO-1</strain>
    </source>
</reference>
<evidence type="ECO:0000313" key="3">
    <source>
        <dbReference type="Proteomes" id="UP000011744"/>
    </source>
</evidence>
<dbReference type="PANTHER" id="PTHR43245">
    <property type="entry name" value="BIFUNCTIONAL POLYMYXIN RESISTANCE PROTEIN ARNA"/>
    <property type="match status" value="1"/>
</dbReference>
<dbReference type="AlphaFoldDB" id="M2Y7V6"/>
<dbReference type="Proteomes" id="UP000011744">
    <property type="component" value="Unassembled WGS sequence"/>
</dbReference>
<dbReference type="Pfam" id="PF01370">
    <property type="entry name" value="Epimerase"/>
    <property type="match status" value="1"/>
</dbReference>
<dbReference type="Gene3D" id="3.40.50.720">
    <property type="entry name" value="NAD(P)-binding Rossmann-like Domain"/>
    <property type="match status" value="1"/>
</dbReference>
<dbReference type="PATRIC" id="fig|1244869.3.peg.3010"/>
<feature type="domain" description="NAD-dependent epimerase/dehydratase" evidence="1">
    <location>
        <begin position="6"/>
        <end position="207"/>
    </location>
</feature>
<comment type="caution">
    <text evidence="2">The sequence shown here is derived from an EMBL/GenBank/DDBJ whole genome shotgun (WGS) entry which is preliminary data.</text>
</comment>
<keyword evidence="3" id="KW-1185">Reference proteome</keyword>
<name>M2Y7V6_9PROT</name>
<proteinExistence type="predicted"/>
<dbReference type="InterPro" id="IPR001509">
    <property type="entry name" value="Epimerase_deHydtase"/>
</dbReference>
<sequence length="294" mass="31355">MGVRRVLLTGATSFPGLALAGRLRSLGAEVHAVIRPATDTAALDQLGVLTHVDEGDMPAIIGAARPEVVFHLANLYLRDHGASDVARLIDTNVTFGARVLDAVAGSGAAFVNVGTFAQKWGEPPRPLNLYAAAKEAFETLLAHYRDLGLAATTLVLFDTYGPGDTRRKLVPTLLAALDGGPPLALPDEEMVMDLTYRDDVAEALLAAGRGILAEPDVWRGRRFAASGFRHTIDEVVAVFERQAGVELPKRRGGWAVPERSVRIPWAGERAPGWSAKVTLAEGLARTIGESRRAG</sequence>
<organism evidence="2 3">
    <name type="scientific">Paramagnetospirillum caucaseum</name>
    <dbReference type="NCBI Taxonomy" id="1244869"/>
    <lineage>
        <taxon>Bacteria</taxon>
        <taxon>Pseudomonadati</taxon>
        <taxon>Pseudomonadota</taxon>
        <taxon>Alphaproteobacteria</taxon>
        <taxon>Rhodospirillales</taxon>
        <taxon>Magnetospirillaceae</taxon>
        <taxon>Paramagnetospirillum</taxon>
    </lineage>
</organism>
<dbReference type="InterPro" id="IPR036291">
    <property type="entry name" value="NAD(P)-bd_dom_sf"/>
</dbReference>
<dbReference type="InterPro" id="IPR050177">
    <property type="entry name" value="Lipid_A_modif_metabolic_enz"/>
</dbReference>
<protein>
    <submittedName>
        <fullName evidence="2">NAD-dependent epimerase/dehydratase</fullName>
    </submittedName>
</protein>
<dbReference type="eggNOG" id="COG0451">
    <property type="taxonomic scope" value="Bacteria"/>
</dbReference>
<dbReference type="EMBL" id="AONQ01000042">
    <property type="protein sequence ID" value="EME69116.1"/>
    <property type="molecule type" value="Genomic_DNA"/>
</dbReference>
<dbReference type="STRING" id="1244869.H261_14965"/>
<accession>M2Y7V6</accession>